<dbReference type="OrthoDB" id="4150019at2759"/>
<dbReference type="InterPro" id="IPR001138">
    <property type="entry name" value="Zn2Cys6_DnaBD"/>
</dbReference>
<feature type="compositionally biased region" description="Polar residues" evidence="2">
    <location>
        <begin position="7"/>
        <end position="18"/>
    </location>
</feature>
<gene>
    <name evidence="4" type="ORF">B9Z19DRAFT_986520</name>
</gene>
<sequence>MAPTVKRSFSTPNMSSTAKPPYSTDKRRNKLGYHRTSVACGHCRRRKIRCLITKIQLTKEDTTQQGCCNNCIRLKKECSFHPVENTDRQPRSPSKPDISNNSRDSAASSPSPGLARGLVPDYSNGHPASVPVTPISERPNSEDGCRANGAPGPQSQIQISQSASESRRPSIARLNSGPLGIKPEEAFISLGEGVPRTPWEVPSQQEMPNLFGQYTGFQDPSTTYWRLNSPSICGGPHPHHQLHSMGSMASLTAAESLDSCDDAVYSPQGPSRMGSFDHSMGGLLGYPTTHSPEAADLGAVPDLRSASTSTASLTASISEASQYGAPGEPGYEHYMTQWVDQASNWANFSLESVVKGEDVAMDPQYLLAMGDEYSVDSDLHHFAYPGQHTRPIVKLDQE</sequence>
<dbReference type="EMBL" id="NESQ01000150">
    <property type="protein sequence ID" value="PUU77540.1"/>
    <property type="molecule type" value="Genomic_DNA"/>
</dbReference>
<feature type="domain" description="Zn(2)-C6 fungal-type" evidence="3">
    <location>
        <begin position="39"/>
        <end position="80"/>
    </location>
</feature>
<dbReference type="Proteomes" id="UP000244722">
    <property type="component" value="Unassembled WGS sequence"/>
</dbReference>
<organism evidence="4 5">
    <name type="scientific">Tuber borchii</name>
    <name type="common">White truffle</name>
    <dbReference type="NCBI Taxonomy" id="42251"/>
    <lineage>
        <taxon>Eukaryota</taxon>
        <taxon>Fungi</taxon>
        <taxon>Dikarya</taxon>
        <taxon>Ascomycota</taxon>
        <taxon>Pezizomycotina</taxon>
        <taxon>Pezizomycetes</taxon>
        <taxon>Pezizales</taxon>
        <taxon>Tuberaceae</taxon>
        <taxon>Tuber</taxon>
    </lineage>
</organism>
<keyword evidence="1" id="KW-0539">Nucleus</keyword>
<keyword evidence="5" id="KW-1185">Reference proteome</keyword>
<feature type="compositionally biased region" description="Low complexity" evidence="2">
    <location>
        <begin position="154"/>
        <end position="164"/>
    </location>
</feature>
<feature type="region of interest" description="Disordered" evidence="2">
    <location>
        <begin position="1"/>
        <end position="30"/>
    </location>
</feature>
<dbReference type="SUPFAM" id="SSF57701">
    <property type="entry name" value="Zn2/Cys6 DNA-binding domain"/>
    <property type="match status" value="1"/>
</dbReference>
<dbReference type="Gene3D" id="4.10.240.10">
    <property type="entry name" value="Zn(2)-C6 fungal-type DNA-binding domain"/>
    <property type="match status" value="1"/>
</dbReference>
<dbReference type="GO" id="GO:0008270">
    <property type="term" value="F:zinc ion binding"/>
    <property type="evidence" value="ECO:0007669"/>
    <property type="project" value="InterPro"/>
</dbReference>
<dbReference type="InterPro" id="IPR036864">
    <property type="entry name" value="Zn2-C6_fun-type_DNA-bd_sf"/>
</dbReference>
<name>A0A2T6ZPW6_TUBBO</name>
<feature type="region of interest" description="Disordered" evidence="2">
    <location>
        <begin position="83"/>
        <end position="179"/>
    </location>
</feature>
<dbReference type="AlphaFoldDB" id="A0A2T6ZPW6"/>
<evidence type="ECO:0000256" key="1">
    <source>
        <dbReference type="ARBA" id="ARBA00023242"/>
    </source>
</evidence>
<evidence type="ECO:0000313" key="5">
    <source>
        <dbReference type="Proteomes" id="UP000244722"/>
    </source>
</evidence>
<comment type="caution">
    <text evidence="4">The sequence shown here is derived from an EMBL/GenBank/DDBJ whole genome shotgun (WGS) entry which is preliminary data.</text>
</comment>
<reference evidence="4 5" key="1">
    <citation type="submission" date="2017-04" db="EMBL/GenBank/DDBJ databases">
        <title>Draft genome sequence of Tuber borchii Vittad., a whitish edible truffle.</title>
        <authorList>
            <consortium name="DOE Joint Genome Institute"/>
            <person name="Murat C."/>
            <person name="Kuo A."/>
            <person name="Barry K.W."/>
            <person name="Clum A."/>
            <person name="Dockter R.B."/>
            <person name="Fauchery L."/>
            <person name="Iotti M."/>
            <person name="Kohler A."/>
            <person name="Labutti K."/>
            <person name="Lindquist E.A."/>
            <person name="Lipzen A."/>
            <person name="Ohm R.A."/>
            <person name="Wang M."/>
            <person name="Grigoriev I.V."/>
            <person name="Zambonelli A."/>
            <person name="Martin F.M."/>
        </authorList>
    </citation>
    <scope>NUCLEOTIDE SEQUENCE [LARGE SCALE GENOMIC DNA]</scope>
    <source>
        <strain evidence="4 5">Tbo3840</strain>
    </source>
</reference>
<dbReference type="PROSITE" id="PS50048">
    <property type="entry name" value="ZN2_CY6_FUNGAL_2"/>
    <property type="match status" value="1"/>
</dbReference>
<proteinExistence type="predicted"/>
<protein>
    <recommendedName>
        <fullName evidence="3">Zn(2)-C6 fungal-type domain-containing protein</fullName>
    </recommendedName>
</protein>
<evidence type="ECO:0000259" key="3">
    <source>
        <dbReference type="PROSITE" id="PS50048"/>
    </source>
</evidence>
<accession>A0A2T6ZPW6</accession>
<evidence type="ECO:0000313" key="4">
    <source>
        <dbReference type="EMBL" id="PUU77540.1"/>
    </source>
</evidence>
<dbReference type="GO" id="GO:0000981">
    <property type="term" value="F:DNA-binding transcription factor activity, RNA polymerase II-specific"/>
    <property type="evidence" value="ECO:0007669"/>
    <property type="project" value="InterPro"/>
</dbReference>
<feature type="compositionally biased region" description="Polar residues" evidence="2">
    <location>
        <begin position="97"/>
        <end position="111"/>
    </location>
</feature>
<dbReference type="STRING" id="42251.A0A2T6ZPW6"/>
<evidence type="ECO:0000256" key="2">
    <source>
        <dbReference type="SAM" id="MobiDB-lite"/>
    </source>
</evidence>
<dbReference type="CDD" id="cd00067">
    <property type="entry name" value="GAL4"/>
    <property type="match status" value="1"/>
</dbReference>